<evidence type="ECO:0000259" key="1">
    <source>
        <dbReference type="Pfam" id="PF00561"/>
    </source>
</evidence>
<organism evidence="4 5">
    <name type="scientific">Streptomyces olivaceiscleroticus</name>
    <dbReference type="NCBI Taxonomy" id="68245"/>
    <lineage>
        <taxon>Bacteria</taxon>
        <taxon>Bacillati</taxon>
        <taxon>Actinomycetota</taxon>
        <taxon>Actinomycetes</taxon>
        <taxon>Kitasatosporales</taxon>
        <taxon>Streptomycetaceae</taxon>
        <taxon>Streptomyces</taxon>
    </lineage>
</organism>
<dbReference type="InterPro" id="IPR013595">
    <property type="entry name" value="Pept_S33_TAP-like_C"/>
</dbReference>
<sequence>MTELPHHRLDGPQDAPPLILGPSLGTSLAVWEPQLAALTRTHRVLRWDLPGHGGSAAGLVSGEPAMADLARLVLGLADAQGWDTFAYAGISIGGAVGLTLAADHPERLTRLAVVCSSAHFGGADTWRERAAVVRKDGTEAMAASRPGTWFAPEFAADPRGQALIKDLLDADPAGYAACCEALASYDVRDRLADIAVPTLVVAGREDPATPPAHAREIADAVPGASLTEVGGAHHLAGVDRPGPVTAALAAHFAAEPDAAAEAAEQPVDDAGRRAAGMAVRRAVLGNAHVDRAEAKKTQFTARFQDFITRYAWGEIWTGGTLDRRTRSCITLTALIAHGHHDELAMHVRAAVRNGLTPEEIGEVILQSGVYCGVPAANTAFGIAQNVLSELE</sequence>
<dbReference type="PANTHER" id="PTHR33570">
    <property type="entry name" value="4-CARBOXYMUCONOLACTONE DECARBOXYLASE FAMILY PROTEIN"/>
    <property type="match status" value="1"/>
</dbReference>
<feature type="domain" description="Carboxymuconolactone decarboxylase-like" evidence="2">
    <location>
        <begin position="302"/>
        <end position="384"/>
    </location>
</feature>
<feature type="domain" description="Peptidase S33 tripeptidyl aminopeptidase-like C-terminal" evidence="3">
    <location>
        <begin position="192"/>
        <end position="236"/>
    </location>
</feature>
<evidence type="ECO:0000259" key="2">
    <source>
        <dbReference type="Pfam" id="PF02627"/>
    </source>
</evidence>
<dbReference type="InterPro" id="IPR029058">
    <property type="entry name" value="AB_hydrolase_fold"/>
</dbReference>
<dbReference type="SUPFAM" id="SSF69118">
    <property type="entry name" value="AhpD-like"/>
    <property type="match status" value="1"/>
</dbReference>
<evidence type="ECO:0000313" key="4">
    <source>
        <dbReference type="EMBL" id="GAA0458487.1"/>
    </source>
</evidence>
<dbReference type="PANTHER" id="PTHR33570:SF2">
    <property type="entry name" value="CARBOXYMUCONOLACTONE DECARBOXYLASE-LIKE DOMAIN-CONTAINING PROTEIN"/>
    <property type="match status" value="1"/>
</dbReference>
<protein>
    <submittedName>
        <fullName evidence="4">3-oxoadipate enol-lactonase</fullName>
    </submittedName>
</protein>
<proteinExistence type="predicted"/>
<dbReference type="InterPro" id="IPR000073">
    <property type="entry name" value="AB_hydrolase_1"/>
</dbReference>
<evidence type="ECO:0000313" key="5">
    <source>
        <dbReference type="Proteomes" id="UP001500909"/>
    </source>
</evidence>
<dbReference type="EMBL" id="BAAABY010000014">
    <property type="protein sequence ID" value="GAA0458487.1"/>
    <property type="molecule type" value="Genomic_DNA"/>
</dbReference>
<dbReference type="NCBIfam" id="TIGR02425">
    <property type="entry name" value="decarb_PcaC"/>
    <property type="match status" value="1"/>
</dbReference>
<dbReference type="RefSeq" id="WP_346094861.1">
    <property type="nucleotide sequence ID" value="NZ_BAAABY010000014.1"/>
</dbReference>
<dbReference type="InterPro" id="IPR029032">
    <property type="entry name" value="AhpD-like"/>
</dbReference>
<keyword evidence="5" id="KW-1185">Reference proteome</keyword>
<dbReference type="InterPro" id="IPR052512">
    <property type="entry name" value="4CMD/NDH-1_regulator"/>
</dbReference>
<comment type="caution">
    <text evidence="4">The sequence shown here is derived from an EMBL/GenBank/DDBJ whole genome shotgun (WGS) entry which is preliminary data.</text>
</comment>
<dbReference type="Pfam" id="PF02627">
    <property type="entry name" value="CMD"/>
    <property type="match status" value="1"/>
</dbReference>
<dbReference type="InterPro" id="IPR003779">
    <property type="entry name" value="CMD-like"/>
</dbReference>
<dbReference type="Pfam" id="PF08386">
    <property type="entry name" value="Abhydrolase_4"/>
    <property type="match status" value="1"/>
</dbReference>
<dbReference type="InterPro" id="IPR026968">
    <property type="entry name" value="PcaD/CatD"/>
</dbReference>
<accession>A0ABN0ZTI3</accession>
<dbReference type="Gene3D" id="1.20.1290.10">
    <property type="entry name" value="AhpD-like"/>
    <property type="match status" value="1"/>
</dbReference>
<dbReference type="SUPFAM" id="SSF53474">
    <property type="entry name" value="alpha/beta-Hydrolases"/>
    <property type="match status" value="1"/>
</dbReference>
<dbReference type="PRINTS" id="PR00111">
    <property type="entry name" value="ABHYDROLASE"/>
</dbReference>
<gene>
    <name evidence="4" type="primary">pcaD</name>
    <name evidence="4" type="ORF">GCM10010361_23140</name>
</gene>
<reference evidence="4 5" key="1">
    <citation type="journal article" date="2019" name="Int. J. Syst. Evol. Microbiol.">
        <title>The Global Catalogue of Microorganisms (GCM) 10K type strain sequencing project: providing services to taxonomists for standard genome sequencing and annotation.</title>
        <authorList>
            <consortium name="The Broad Institute Genomics Platform"/>
            <consortium name="The Broad Institute Genome Sequencing Center for Infectious Disease"/>
            <person name="Wu L."/>
            <person name="Ma J."/>
        </authorList>
    </citation>
    <scope>NUCLEOTIDE SEQUENCE [LARGE SCALE GENOMIC DNA]</scope>
    <source>
        <strain evidence="4 5">JCM 4805</strain>
    </source>
</reference>
<dbReference type="Proteomes" id="UP001500909">
    <property type="component" value="Unassembled WGS sequence"/>
</dbReference>
<dbReference type="Gene3D" id="3.40.50.1820">
    <property type="entry name" value="alpha/beta hydrolase"/>
    <property type="match status" value="1"/>
</dbReference>
<evidence type="ECO:0000259" key="3">
    <source>
        <dbReference type="Pfam" id="PF08386"/>
    </source>
</evidence>
<dbReference type="Pfam" id="PF00561">
    <property type="entry name" value="Abhydrolase_1"/>
    <property type="match status" value="1"/>
</dbReference>
<dbReference type="NCBIfam" id="TIGR02427">
    <property type="entry name" value="protocat_pcaD"/>
    <property type="match status" value="1"/>
</dbReference>
<dbReference type="InterPro" id="IPR012788">
    <property type="entry name" value="Decarb_PcaC"/>
</dbReference>
<name>A0ABN0ZTI3_9ACTN</name>
<feature type="domain" description="AB hydrolase-1" evidence="1">
    <location>
        <begin position="16"/>
        <end position="131"/>
    </location>
</feature>